<dbReference type="Proteomes" id="UP001595645">
    <property type="component" value="Unassembled WGS sequence"/>
</dbReference>
<reference evidence="2" key="1">
    <citation type="journal article" date="2019" name="Int. J. Syst. Evol. Microbiol.">
        <title>The Global Catalogue of Microorganisms (GCM) 10K type strain sequencing project: providing services to taxonomists for standard genome sequencing and annotation.</title>
        <authorList>
            <consortium name="The Broad Institute Genomics Platform"/>
            <consortium name="The Broad Institute Genome Sequencing Center for Infectious Disease"/>
            <person name="Wu L."/>
            <person name="Ma J."/>
        </authorList>
    </citation>
    <scope>NUCLEOTIDE SEQUENCE [LARGE SCALE GENOMIC DNA]</scope>
    <source>
        <strain evidence="2">CGMCC 4.7676</strain>
    </source>
</reference>
<gene>
    <name evidence="1" type="ORF">ACFOSH_44300</name>
</gene>
<accession>A0ABV7PEZ6</accession>
<organism evidence="1 2">
    <name type="scientific">Amycolatopsis speibonae</name>
    <dbReference type="NCBI Taxonomy" id="1450224"/>
    <lineage>
        <taxon>Bacteria</taxon>
        <taxon>Bacillati</taxon>
        <taxon>Actinomycetota</taxon>
        <taxon>Actinomycetes</taxon>
        <taxon>Pseudonocardiales</taxon>
        <taxon>Pseudonocardiaceae</taxon>
        <taxon>Amycolatopsis</taxon>
    </lineage>
</organism>
<name>A0ABV7PEZ6_9PSEU</name>
<dbReference type="RefSeq" id="WP_378247881.1">
    <property type="nucleotide sequence ID" value="NZ_JBHRWK010000163.1"/>
</dbReference>
<evidence type="ECO:0000313" key="1">
    <source>
        <dbReference type="EMBL" id="MFC3456482.1"/>
    </source>
</evidence>
<proteinExistence type="predicted"/>
<protein>
    <submittedName>
        <fullName evidence="1">Uncharacterized protein</fullName>
    </submittedName>
</protein>
<dbReference type="EMBL" id="JBHRWK010000163">
    <property type="protein sequence ID" value="MFC3456482.1"/>
    <property type="molecule type" value="Genomic_DNA"/>
</dbReference>
<evidence type="ECO:0000313" key="2">
    <source>
        <dbReference type="Proteomes" id="UP001595645"/>
    </source>
</evidence>
<comment type="caution">
    <text evidence="1">The sequence shown here is derived from an EMBL/GenBank/DDBJ whole genome shotgun (WGS) entry which is preliminary data.</text>
</comment>
<sequence>MNDLARFPFEGGGSVIVEIDPVRGTSRVSRRDDLIDFEVKLKWVRETEDT</sequence>
<keyword evidence="2" id="KW-1185">Reference proteome</keyword>